<evidence type="ECO:0000256" key="1">
    <source>
        <dbReference type="ARBA" id="ARBA00006066"/>
    </source>
</evidence>
<dbReference type="InterPro" id="IPR024078">
    <property type="entry name" value="LmbE-like_dom_sf"/>
</dbReference>
<keyword evidence="3" id="KW-0472">Membrane</keyword>
<dbReference type="Gene3D" id="3.40.50.10320">
    <property type="entry name" value="LmbE-like"/>
    <property type="match status" value="1"/>
</dbReference>
<dbReference type="Pfam" id="PF02585">
    <property type="entry name" value="PIG-L"/>
    <property type="match status" value="1"/>
</dbReference>
<organism evidence="4 5">
    <name type="scientific">Galendromus occidentalis</name>
    <name type="common">western predatory mite</name>
    <dbReference type="NCBI Taxonomy" id="34638"/>
    <lineage>
        <taxon>Eukaryota</taxon>
        <taxon>Metazoa</taxon>
        <taxon>Ecdysozoa</taxon>
        <taxon>Arthropoda</taxon>
        <taxon>Chelicerata</taxon>
        <taxon>Arachnida</taxon>
        <taxon>Acari</taxon>
        <taxon>Parasitiformes</taxon>
        <taxon>Mesostigmata</taxon>
        <taxon>Gamasina</taxon>
        <taxon>Phytoseioidea</taxon>
        <taxon>Phytoseiidae</taxon>
        <taxon>Typhlodrominae</taxon>
        <taxon>Galendromus</taxon>
    </lineage>
</organism>
<evidence type="ECO:0000313" key="5">
    <source>
        <dbReference type="RefSeq" id="XP_003744964.2"/>
    </source>
</evidence>
<dbReference type="AlphaFoldDB" id="A0AAJ6QT36"/>
<reference evidence="5" key="1">
    <citation type="submission" date="2025-08" db="UniProtKB">
        <authorList>
            <consortium name="RefSeq"/>
        </authorList>
    </citation>
    <scope>IDENTIFICATION</scope>
</reference>
<accession>A0AAJ6QT36</accession>
<protein>
    <recommendedName>
        <fullName evidence="2">N-acetylglucosaminylphosphatidylinositol deacetylase</fullName>
        <ecNumber evidence="2">3.5.1.89</ecNumber>
    </recommendedName>
</protein>
<dbReference type="RefSeq" id="XP_003744964.2">
    <property type="nucleotide sequence ID" value="XM_003744916.2"/>
</dbReference>
<sequence>MFLMEPTLELWLAVVAIASILLGLVFTLAVIVCSRKRRTAKQLSGVERLLIVTAHPDDESMFFGPLIINEIERGTEVYLLCLSTGDCHREGSRRKAELVNACRALGIPPGNITVIQHGLLPEHPKKRWNDRLVANLIFKYVTSLNCDTVVSFDHYGVSGHSNNVSIFDALLYLFEDPAETGLKVDFRVFMLESVNTLRKYSGLLDGACSYLWPSCYVYLLTPDQRRKLDLAMSQHSSKYAWFRRLYCRFSRYMYVNTLNELTEEKAEVDKNE</sequence>
<gene>
    <name evidence="5" type="primary">LOC100898278</name>
</gene>
<evidence type="ECO:0000256" key="3">
    <source>
        <dbReference type="SAM" id="Phobius"/>
    </source>
</evidence>
<evidence type="ECO:0000313" key="4">
    <source>
        <dbReference type="Proteomes" id="UP000694867"/>
    </source>
</evidence>
<dbReference type="GO" id="GO:0000225">
    <property type="term" value="F:N-acetylglucosaminylphosphatidylinositol deacetylase activity"/>
    <property type="evidence" value="ECO:0007669"/>
    <property type="project" value="UniProtKB-EC"/>
</dbReference>
<dbReference type="PANTHER" id="PTHR12993:SF11">
    <property type="entry name" value="N-ACETYLGLUCOSAMINYL-PHOSPHATIDYLINOSITOL DE-N-ACETYLASE"/>
    <property type="match status" value="1"/>
</dbReference>
<dbReference type="SUPFAM" id="SSF102588">
    <property type="entry name" value="LmbE-like"/>
    <property type="match status" value="1"/>
</dbReference>
<dbReference type="PANTHER" id="PTHR12993">
    <property type="entry name" value="N-ACETYLGLUCOSAMINYL-PHOSPHATIDYLINOSITOL DE-N-ACETYLASE-RELATED"/>
    <property type="match status" value="1"/>
</dbReference>
<keyword evidence="3" id="KW-0812">Transmembrane</keyword>
<keyword evidence="3" id="KW-1133">Transmembrane helix</keyword>
<dbReference type="EC" id="3.5.1.89" evidence="2"/>
<proteinExistence type="inferred from homology"/>
<dbReference type="GeneID" id="100898278"/>
<evidence type="ECO:0000256" key="2">
    <source>
        <dbReference type="ARBA" id="ARBA00012176"/>
    </source>
</evidence>
<comment type="similarity">
    <text evidence="1">Belongs to the PIGL family.</text>
</comment>
<dbReference type="KEGG" id="goe:100898278"/>
<keyword evidence="4" id="KW-1185">Reference proteome</keyword>
<dbReference type="Proteomes" id="UP000694867">
    <property type="component" value="Unplaced"/>
</dbReference>
<dbReference type="GO" id="GO:0005783">
    <property type="term" value="C:endoplasmic reticulum"/>
    <property type="evidence" value="ECO:0007669"/>
    <property type="project" value="TreeGrafter"/>
</dbReference>
<dbReference type="InterPro" id="IPR003737">
    <property type="entry name" value="GlcNAc_PI_deacetylase-related"/>
</dbReference>
<name>A0AAJ6QT36_9ACAR</name>
<feature type="transmembrane region" description="Helical" evidence="3">
    <location>
        <begin position="12"/>
        <end position="33"/>
    </location>
</feature>